<dbReference type="PANTHER" id="PTHR43105:SF9">
    <property type="entry name" value="NADPH-FE(3+) OXIDOREDUCTASE SUBUNIT ALPHA"/>
    <property type="match status" value="1"/>
</dbReference>
<evidence type="ECO:0000259" key="8">
    <source>
        <dbReference type="PROSITE" id="PS51669"/>
    </source>
</evidence>
<dbReference type="InterPro" id="IPR050123">
    <property type="entry name" value="Prok_molybdopt-oxidoreductase"/>
</dbReference>
<keyword evidence="6" id="KW-0408">Iron</keyword>
<evidence type="ECO:0000313" key="10">
    <source>
        <dbReference type="Proteomes" id="UP000662770"/>
    </source>
</evidence>
<evidence type="ECO:0000256" key="1">
    <source>
        <dbReference type="ARBA" id="ARBA00001942"/>
    </source>
</evidence>
<dbReference type="EMBL" id="CP071503">
    <property type="protein sequence ID" value="QSX32371.1"/>
    <property type="molecule type" value="Genomic_DNA"/>
</dbReference>
<dbReference type="Pfam" id="PF04879">
    <property type="entry name" value="Molybdop_Fe4S4"/>
    <property type="match status" value="1"/>
</dbReference>
<keyword evidence="5" id="KW-0560">Oxidoreductase</keyword>
<dbReference type="InterPro" id="IPR027467">
    <property type="entry name" value="MopterinOxRdtase_cofactor_BS"/>
</dbReference>
<keyword evidence="3" id="KW-0500">Molybdenum</keyword>
<evidence type="ECO:0000256" key="7">
    <source>
        <dbReference type="ARBA" id="ARBA00023014"/>
    </source>
</evidence>
<dbReference type="RefSeq" id="WP_207353615.1">
    <property type="nucleotide sequence ID" value="NZ_CP071503.1"/>
</dbReference>
<dbReference type="InterPro" id="IPR006656">
    <property type="entry name" value="Mopterin_OxRdtase"/>
</dbReference>
<dbReference type="InterPro" id="IPR009010">
    <property type="entry name" value="Asp_de-COase-like_dom_sf"/>
</dbReference>
<keyword evidence="7" id="KW-0411">Iron-sulfur</keyword>
<comment type="cofactor">
    <cofactor evidence="1">
        <name>Mo-bis(molybdopterin guanine dinucleotide)</name>
        <dbReference type="ChEBI" id="CHEBI:60539"/>
    </cofactor>
</comment>
<dbReference type="Gene3D" id="1.10.10.1100">
    <property type="entry name" value="BFD-like [2Fe-2S]-binding domain"/>
    <property type="match status" value="1"/>
</dbReference>
<dbReference type="Proteomes" id="UP000662770">
    <property type="component" value="Chromosome"/>
</dbReference>
<keyword evidence="2" id="KW-0004">4Fe-4S</keyword>
<dbReference type="Gene3D" id="3.40.50.740">
    <property type="match status" value="1"/>
</dbReference>
<dbReference type="PANTHER" id="PTHR43105">
    <property type="entry name" value="RESPIRATORY NITRATE REDUCTASE"/>
    <property type="match status" value="1"/>
</dbReference>
<dbReference type="Gene3D" id="2.40.40.20">
    <property type="match status" value="1"/>
</dbReference>
<dbReference type="SUPFAM" id="SSF50692">
    <property type="entry name" value="ADC-like"/>
    <property type="match status" value="1"/>
</dbReference>
<sequence>MKQIQTNCAYCGVGCGISVSAAAQTGVAVSPSICTLKGDADHPANFGHLCQKGERLLDTLPLPHALRYPRLANAAATLSWDDATDLVAEKFASTIAQYGADSVAFYLSGQLLTEDYYVANKLAKGFWGTANVDTNSRLCMSSAVSAHIRAFGEDVVPGCYQDFELADVVVLVGANTAWTHPVLFQRILRARESHGTKLVVIDPRRTATARQADLHLAISPDSDLWLFSLLFKKLHQSSAVNPAYLEAHTDGLTNALTNLDNWLAADSDVLAYCGISQLQFDQLLALYRDHKAVLTASCMGVNQSIHGTDTTNAIINCHLLNGDIGKPGRGFFSLTGQPNAMGGREVGGLATQLANHLGFAEDERALVADFWGSDNIATHAGVSALDMFQAMADGKIKAVWIMATNPLASLPDSTLVQKALETCPFVVVSDISSDTDTARMADLLLPAQGWSEKSGTTTNCERRITRQRAFITSKGEAKADWWMVAEVAKKMGYAGFDYASAADIFREFAALSAKVKQAYPHKQLDLAKFAELSDADYDALKPQQWPLSADRNPRVYSYGEFSFTDGRARFVTPALVDTHYTAEQLLLISGRSRDQWHTRTRTGHVAQLVSHEQQPCVYAHSSTISALQLVEGQMVALTSPVGGELLLQLMADDALQANQLFMAMHWTGRETGSFSVNQLLDTRRDPVSKQPAFKGQPVTITSRNDIWQGIEWGDVSAIDRVLYRFTQVLSDSHCQHVALQQQYLPQTINGLKWQIGQVDIHCELANGRISAIRLLSPLRVAVDKDAVAKLIGQVATAQLLGKLEQLVRAGDSPLVCVCKGVTREQIITVAHSFTGKCRIEGVQQLTGCSTGCGSCRGELISILETEFSDAAAAVVTLGGAHNA</sequence>
<evidence type="ECO:0000256" key="6">
    <source>
        <dbReference type="ARBA" id="ARBA00023004"/>
    </source>
</evidence>
<dbReference type="Pfam" id="PF01568">
    <property type="entry name" value="Molydop_binding"/>
    <property type="match status" value="1"/>
</dbReference>
<dbReference type="InterPro" id="IPR041854">
    <property type="entry name" value="BFD-like_2Fe2S-bd_dom_sf"/>
</dbReference>
<reference evidence="9 10" key="1">
    <citation type="submission" date="2021-03" db="EMBL/GenBank/DDBJ databases">
        <title>Novel species identification of genus Shewanella.</title>
        <authorList>
            <person name="Liu G."/>
            <person name="Zhang Q."/>
        </authorList>
    </citation>
    <scope>NUCLEOTIDE SEQUENCE [LARGE SCALE GENOMIC DNA]</scope>
    <source>
        <strain evidence="9 10">FJAT-51800</strain>
    </source>
</reference>
<evidence type="ECO:0000256" key="4">
    <source>
        <dbReference type="ARBA" id="ARBA00022723"/>
    </source>
</evidence>
<feature type="domain" description="4Fe-4S Mo/W bis-MGD-type" evidence="8">
    <location>
        <begin position="1"/>
        <end position="64"/>
    </location>
</feature>
<evidence type="ECO:0000256" key="2">
    <source>
        <dbReference type="ARBA" id="ARBA00022485"/>
    </source>
</evidence>
<dbReference type="Pfam" id="PF00384">
    <property type="entry name" value="Molybdopterin"/>
    <property type="match status" value="1"/>
</dbReference>
<protein>
    <submittedName>
        <fullName evidence="9">Molybdopterin-dependent oxidoreductase</fullName>
    </submittedName>
</protein>
<dbReference type="InterPro" id="IPR007419">
    <property type="entry name" value="BFD-like_2Fe2S-bd_dom"/>
</dbReference>
<gene>
    <name evidence="9" type="ORF">JYB87_11390</name>
</gene>
<keyword evidence="10" id="KW-1185">Reference proteome</keyword>
<accession>A0ABX7QLP3</accession>
<dbReference type="Gene3D" id="3.40.228.10">
    <property type="entry name" value="Dimethylsulfoxide Reductase, domain 2"/>
    <property type="match status" value="1"/>
</dbReference>
<dbReference type="SMART" id="SM00926">
    <property type="entry name" value="Molybdop_Fe4S4"/>
    <property type="match status" value="1"/>
</dbReference>
<dbReference type="PROSITE" id="PS00551">
    <property type="entry name" value="MOLYBDOPTERIN_PROK_1"/>
    <property type="match status" value="1"/>
</dbReference>
<dbReference type="Gene3D" id="2.20.25.90">
    <property type="entry name" value="ADC-like domains"/>
    <property type="match status" value="1"/>
</dbReference>
<dbReference type="CDD" id="cd02754">
    <property type="entry name" value="MopB_Nitrate-R-NapA-like"/>
    <property type="match status" value="1"/>
</dbReference>
<dbReference type="InterPro" id="IPR006963">
    <property type="entry name" value="Mopterin_OxRdtase_4Fe-4S_dom"/>
</dbReference>
<dbReference type="InterPro" id="IPR006657">
    <property type="entry name" value="MoPterin_dinucl-bd_dom"/>
</dbReference>
<name>A0ABX7QLP3_9GAMM</name>
<evidence type="ECO:0000313" key="9">
    <source>
        <dbReference type="EMBL" id="QSX32371.1"/>
    </source>
</evidence>
<dbReference type="PROSITE" id="PS51669">
    <property type="entry name" value="4FE4S_MOW_BIS_MGD"/>
    <property type="match status" value="1"/>
</dbReference>
<keyword evidence="4" id="KW-0479">Metal-binding</keyword>
<evidence type="ECO:0000256" key="3">
    <source>
        <dbReference type="ARBA" id="ARBA00022505"/>
    </source>
</evidence>
<evidence type="ECO:0000256" key="5">
    <source>
        <dbReference type="ARBA" id="ARBA00023002"/>
    </source>
</evidence>
<dbReference type="SUPFAM" id="SSF53706">
    <property type="entry name" value="Formate dehydrogenase/DMSO reductase, domains 1-3"/>
    <property type="match status" value="1"/>
</dbReference>
<organism evidence="9 10">
    <name type="scientific">Shewanella avicenniae</name>
    <dbReference type="NCBI Taxonomy" id="2814294"/>
    <lineage>
        <taxon>Bacteria</taxon>
        <taxon>Pseudomonadati</taxon>
        <taxon>Pseudomonadota</taxon>
        <taxon>Gammaproteobacteria</taxon>
        <taxon>Alteromonadales</taxon>
        <taxon>Shewanellaceae</taxon>
        <taxon>Shewanella</taxon>
    </lineage>
</organism>
<proteinExistence type="predicted"/>
<dbReference type="Pfam" id="PF04324">
    <property type="entry name" value="Fer2_BFD"/>
    <property type="match status" value="1"/>
</dbReference>